<gene>
    <name evidence="3" type="primary">lpqT</name>
    <name evidence="3" type="ORF">MPRG_44500</name>
</gene>
<feature type="chain" id="PRO_5047202679" evidence="2">
    <location>
        <begin position="29"/>
        <end position="220"/>
    </location>
</feature>
<dbReference type="Pfam" id="PF10738">
    <property type="entry name" value="Lpp-LpqN"/>
    <property type="match status" value="1"/>
</dbReference>
<evidence type="ECO:0000256" key="2">
    <source>
        <dbReference type="SAM" id="SignalP"/>
    </source>
</evidence>
<dbReference type="PROSITE" id="PS51257">
    <property type="entry name" value="PROKAR_LIPOPROTEIN"/>
    <property type="match status" value="1"/>
</dbReference>
<dbReference type="RefSeq" id="WP_065163363.1">
    <property type="nucleotide sequence ID" value="NZ_CP025546.1"/>
</dbReference>
<organism evidence="3 4">
    <name type="scientific">Mycobacterium paragordonae</name>
    <dbReference type="NCBI Taxonomy" id="1389713"/>
    <lineage>
        <taxon>Bacteria</taxon>
        <taxon>Bacillati</taxon>
        <taxon>Actinomycetota</taxon>
        <taxon>Actinomycetes</taxon>
        <taxon>Mycobacteriales</taxon>
        <taxon>Mycobacteriaceae</taxon>
        <taxon>Mycobacterium</taxon>
    </lineage>
</organism>
<sequence>MTARVIRACAAAVGVAALTLTTACGPKAADYQSIWTTPSSATSTSPKPTEPPVPLSKYLEGEGVLGDPVLPSDLTDMVVSIPTPPGWKPRAVDSKTSPKAVMISKGDSYPAAMLVVFKLRGEFNPTEAIKHANTDLPDSFHQLDASTADYNGFPSSMVQGTYELKGARMRSWNRVVMPTGPAPDNQRYLVQLIITSLAEQAVSESNDVEAIIRGFVVARK</sequence>
<dbReference type="GO" id="GO:0004860">
    <property type="term" value="F:protein kinase inhibitor activity"/>
    <property type="evidence" value="ECO:0007669"/>
    <property type="project" value="UniProtKB-KW"/>
</dbReference>
<name>A0ABQ1CA95_9MYCO</name>
<evidence type="ECO:0000313" key="3">
    <source>
        <dbReference type="EMBL" id="GFG81174.1"/>
    </source>
</evidence>
<feature type="signal peptide" evidence="2">
    <location>
        <begin position="1"/>
        <end position="28"/>
    </location>
</feature>
<comment type="caution">
    <text evidence="3">The sequence shown here is derived from an EMBL/GenBank/DDBJ whole genome shotgun (WGS) entry which is preliminary data.</text>
</comment>
<dbReference type="Gene3D" id="3.40.1000.10">
    <property type="entry name" value="Mog1/PsbP, alpha/beta/alpha sandwich"/>
    <property type="match status" value="1"/>
</dbReference>
<keyword evidence="3" id="KW-0649">Protein kinase inhibitor</keyword>
<reference evidence="3 4" key="1">
    <citation type="journal article" date="2019" name="Emerg. Microbes Infect.">
        <title>Comprehensive subspecies identification of 175 nontuberculous mycobacteria species based on 7547 genomic profiles.</title>
        <authorList>
            <person name="Matsumoto Y."/>
            <person name="Kinjo T."/>
            <person name="Motooka D."/>
            <person name="Nabeya D."/>
            <person name="Jung N."/>
            <person name="Uechi K."/>
            <person name="Horii T."/>
            <person name="Iida T."/>
            <person name="Fujita J."/>
            <person name="Nakamura S."/>
        </authorList>
    </citation>
    <scope>NUCLEOTIDE SEQUENCE [LARGE SCALE GENOMIC DNA]</scope>
    <source>
        <strain evidence="3 4">JCM 18565</strain>
    </source>
</reference>
<keyword evidence="1 2" id="KW-0732">Signal</keyword>
<dbReference type="InterPro" id="IPR019674">
    <property type="entry name" value="Lipoprotein_LpqN/LpqT-like"/>
</dbReference>
<accession>A0ABQ1CA95</accession>
<evidence type="ECO:0000256" key="1">
    <source>
        <dbReference type="ARBA" id="ARBA00022729"/>
    </source>
</evidence>
<keyword evidence="3" id="KW-0449">Lipoprotein</keyword>
<evidence type="ECO:0000313" key="4">
    <source>
        <dbReference type="Proteomes" id="UP000465240"/>
    </source>
</evidence>
<dbReference type="EMBL" id="BLKX01000001">
    <property type="protein sequence ID" value="GFG81174.1"/>
    <property type="molecule type" value="Genomic_DNA"/>
</dbReference>
<protein>
    <submittedName>
        <fullName evidence="3">Lipoprotein LpqT</fullName>
    </submittedName>
</protein>
<dbReference type="Proteomes" id="UP000465240">
    <property type="component" value="Unassembled WGS sequence"/>
</dbReference>
<proteinExistence type="predicted"/>
<keyword evidence="4" id="KW-1185">Reference proteome</keyword>